<dbReference type="Pfam" id="PF13175">
    <property type="entry name" value="AAA_15"/>
    <property type="match status" value="1"/>
</dbReference>
<dbReference type="RefSeq" id="WP_012509270.1">
    <property type="nucleotide sequence ID" value="NC_011060.1"/>
</dbReference>
<dbReference type="GO" id="GO:0005524">
    <property type="term" value="F:ATP binding"/>
    <property type="evidence" value="ECO:0007669"/>
    <property type="project" value="UniProtKB-KW"/>
</dbReference>
<accession>B4SFX0</accession>
<keyword evidence="3" id="KW-0547">Nucleotide-binding</keyword>
<name>B4SFX0_PELPB</name>
<dbReference type="STRING" id="324925.Ppha_2637"/>
<reference evidence="3 4" key="1">
    <citation type="submission" date="2008-06" db="EMBL/GenBank/DDBJ databases">
        <title>Complete sequence of Pelodictyon phaeoclathratiforme BU-1.</title>
        <authorList>
            <consortium name="US DOE Joint Genome Institute"/>
            <person name="Lucas S."/>
            <person name="Copeland A."/>
            <person name="Lapidus A."/>
            <person name="Glavina del Rio T."/>
            <person name="Dalin E."/>
            <person name="Tice H."/>
            <person name="Bruce D."/>
            <person name="Goodwin L."/>
            <person name="Pitluck S."/>
            <person name="Schmutz J."/>
            <person name="Larimer F."/>
            <person name="Land M."/>
            <person name="Hauser L."/>
            <person name="Kyrpides N."/>
            <person name="Mikhailova N."/>
            <person name="Liu Z."/>
            <person name="Li T."/>
            <person name="Zhao F."/>
            <person name="Overmann J."/>
            <person name="Bryant D.A."/>
            <person name="Richardson P."/>
        </authorList>
    </citation>
    <scope>NUCLEOTIDE SEQUENCE [LARGE SCALE GENOMIC DNA]</scope>
    <source>
        <strain evidence="4">DSM 5477 / BU-1</strain>
    </source>
</reference>
<evidence type="ECO:0000313" key="3">
    <source>
        <dbReference type="EMBL" id="ACF44797.1"/>
    </source>
</evidence>
<dbReference type="InterPro" id="IPR027417">
    <property type="entry name" value="P-loop_NTPase"/>
</dbReference>
<dbReference type="AlphaFoldDB" id="B4SFX0"/>
<protein>
    <submittedName>
        <fullName evidence="3">Putative ATP-binding protein</fullName>
    </submittedName>
</protein>
<organism evidence="3 4">
    <name type="scientific">Pelodictyon phaeoclathratiforme (strain DSM 5477 / BU-1)</name>
    <dbReference type="NCBI Taxonomy" id="324925"/>
    <lineage>
        <taxon>Bacteria</taxon>
        <taxon>Pseudomonadati</taxon>
        <taxon>Chlorobiota</taxon>
        <taxon>Chlorobiia</taxon>
        <taxon>Chlorobiales</taxon>
        <taxon>Chlorobiaceae</taxon>
        <taxon>Chlorobium/Pelodictyon group</taxon>
        <taxon>Pelodictyon</taxon>
    </lineage>
</organism>
<dbReference type="SUPFAM" id="SSF52540">
    <property type="entry name" value="P-loop containing nucleoside triphosphate hydrolases"/>
    <property type="match status" value="1"/>
</dbReference>
<evidence type="ECO:0000313" key="4">
    <source>
        <dbReference type="Proteomes" id="UP000002724"/>
    </source>
</evidence>
<dbReference type="EMBL" id="CP001110">
    <property type="protein sequence ID" value="ACF44797.1"/>
    <property type="molecule type" value="Genomic_DNA"/>
</dbReference>
<dbReference type="HOGENOM" id="CLU_045089_0_0_10"/>
<dbReference type="InterPro" id="IPR003959">
    <property type="entry name" value="ATPase_AAA_core"/>
</dbReference>
<keyword evidence="4" id="KW-1185">Reference proteome</keyword>
<evidence type="ECO:0000259" key="1">
    <source>
        <dbReference type="Pfam" id="PF13175"/>
    </source>
</evidence>
<dbReference type="KEGG" id="pph:Ppha_2637"/>
<evidence type="ECO:0000259" key="2">
    <source>
        <dbReference type="Pfam" id="PF13304"/>
    </source>
</evidence>
<dbReference type="Gene3D" id="3.40.50.300">
    <property type="entry name" value="P-loop containing nucleotide triphosphate hydrolases"/>
    <property type="match status" value="2"/>
</dbReference>
<feature type="domain" description="ATPase AAA-type core" evidence="2">
    <location>
        <begin position="217"/>
        <end position="288"/>
    </location>
</feature>
<dbReference type="GO" id="GO:0016887">
    <property type="term" value="F:ATP hydrolysis activity"/>
    <property type="evidence" value="ECO:0007669"/>
    <property type="project" value="InterPro"/>
</dbReference>
<sequence length="353" mass="39648">MIQQLSIKNLTVFPEADFKFGRNLNVIIGENGTGKTHLLKILYSVLAVSAEAKRKSNSLSPTKSLYQIQLAEKLVNVFRPEQLGRLARRKQGRERCDINISFTQSVFDIAFSFATQSKSEVSIEKLPDTWLDISPVYLPTSELLTIYPNFVSVYEGHYLEFEETWRDTCILLGALLQKGAKEKRIRELLEPLEAAMGGQIELDKNGRFYLKSINGRIEIPLLAEGYRKLGMLSRLVATGALLDKGYLFWDEPEANLNPNIIKGVAKSILDLSVSGIQIFIATHSLFLLREIEILLSTLAYKEVESRFFGLHETSDGVVVQQGSSTDDVGDITALDEELQQSDRFLKMGSEDGF</sequence>
<dbReference type="OrthoDB" id="9769293at2"/>
<dbReference type="PANTHER" id="PTHR43581">
    <property type="entry name" value="ATP/GTP PHOSPHATASE"/>
    <property type="match status" value="1"/>
</dbReference>
<dbReference type="Proteomes" id="UP000002724">
    <property type="component" value="Chromosome"/>
</dbReference>
<proteinExistence type="predicted"/>
<gene>
    <name evidence="3" type="ordered locus">Ppha_2637</name>
</gene>
<keyword evidence="3" id="KW-0067">ATP-binding</keyword>
<dbReference type="InterPro" id="IPR041685">
    <property type="entry name" value="AAA_GajA/Old/RecF-like"/>
</dbReference>
<dbReference type="PANTHER" id="PTHR43581:SF2">
    <property type="entry name" value="EXCINUCLEASE ATPASE SUBUNIT"/>
    <property type="match status" value="1"/>
</dbReference>
<dbReference type="Pfam" id="PF13304">
    <property type="entry name" value="AAA_21"/>
    <property type="match status" value="1"/>
</dbReference>
<dbReference type="InterPro" id="IPR051396">
    <property type="entry name" value="Bact_Antivir_Def_Nuclease"/>
</dbReference>
<dbReference type="eggNOG" id="COG1106">
    <property type="taxonomic scope" value="Bacteria"/>
</dbReference>
<feature type="domain" description="Endonuclease GajA/Old nuclease/RecF-like AAA" evidence="1">
    <location>
        <begin position="1"/>
        <end position="75"/>
    </location>
</feature>
<dbReference type="CDD" id="cd00267">
    <property type="entry name" value="ABC_ATPase"/>
    <property type="match status" value="1"/>
</dbReference>